<dbReference type="EMBL" id="FZOC01000004">
    <property type="protein sequence ID" value="SNR96603.1"/>
    <property type="molecule type" value="Genomic_DNA"/>
</dbReference>
<accession>A0A239ANQ7</accession>
<evidence type="ECO:0008006" key="3">
    <source>
        <dbReference type="Google" id="ProtNLM"/>
    </source>
</evidence>
<protein>
    <recommendedName>
        <fullName evidence="3">DUF3108 domain-containing protein</fullName>
    </recommendedName>
</protein>
<dbReference type="AlphaFoldDB" id="A0A239ANQ7"/>
<dbReference type="InterPro" id="IPR021457">
    <property type="entry name" value="DUF3108"/>
</dbReference>
<dbReference type="Pfam" id="PF11306">
    <property type="entry name" value="DUF3108"/>
    <property type="match status" value="1"/>
</dbReference>
<organism evidence="1 2">
    <name type="scientific">Humidesulfovibrio mexicanus</name>
    <dbReference type="NCBI Taxonomy" id="147047"/>
    <lineage>
        <taxon>Bacteria</taxon>
        <taxon>Pseudomonadati</taxon>
        <taxon>Thermodesulfobacteriota</taxon>
        <taxon>Desulfovibrionia</taxon>
        <taxon>Desulfovibrionales</taxon>
        <taxon>Desulfovibrionaceae</taxon>
        <taxon>Humidesulfovibrio</taxon>
    </lineage>
</organism>
<gene>
    <name evidence="1" type="ORF">SAMN04488503_2084</name>
</gene>
<evidence type="ECO:0000313" key="2">
    <source>
        <dbReference type="Proteomes" id="UP000198324"/>
    </source>
</evidence>
<sequence length="290" mass="32079">MFPPGNVRSRTVFGTIARRGPDRQGGAALTIMGAGRTLRYMKRVLTLAALLVLLAAPAAQAAALPFGPGEKLSYKLYWTFILAGSATLETLDSEPVEGRPALHFRALAKSTPFIDTFYKVRDSIESWVDPEVTHAILYRKDQSEGDYVRHYLVRFDANGNVAYRYSKGALKNAVIIRQGTFDPLSMLFLFRTKPLAVGYQFAAPVTDGDKSVTGTAKVVRRERVKTPAGEFDTLLVEPDVRDIGGVFRKSPDATLQVWITDDARRIPVRVKSKVAVGHFSMELTGYEPPR</sequence>
<proteinExistence type="predicted"/>
<evidence type="ECO:0000313" key="1">
    <source>
        <dbReference type="EMBL" id="SNR96603.1"/>
    </source>
</evidence>
<dbReference type="Proteomes" id="UP000198324">
    <property type="component" value="Unassembled WGS sequence"/>
</dbReference>
<keyword evidence="2" id="KW-1185">Reference proteome</keyword>
<name>A0A239ANQ7_9BACT</name>
<reference evidence="1 2" key="1">
    <citation type="submission" date="2017-06" db="EMBL/GenBank/DDBJ databases">
        <authorList>
            <person name="Kim H.J."/>
            <person name="Triplett B.A."/>
        </authorList>
    </citation>
    <scope>NUCLEOTIDE SEQUENCE [LARGE SCALE GENOMIC DNA]</scope>
    <source>
        <strain evidence="1 2">DSM 13116</strain>
    </source>
</reference>